<dbReference type="Gene3D" id="1.10.443.10">
    <property type="entry name" value="Intergrase catalytic core"/>
    <property type="match status" value="1"/>
</dbReference>
<reference evidence="15" key="1">
    <citation type="submission" date="2020-06" db="EMBL/GenBank/DDBJ databases">
        <title>A novel thermopfilic bacterium from Erzurum, Turkey.</title>
        <authorList>
            <person name="Adiguzel A."/>
            <person name="Ay H."/>
            <person name="Baltaci M.O."/>
        </authorList>
    </citation>
    <scope>NUCLEOTIDE SEQUENCE</scope>
    <source>
        <strain evidence="15">P2</strain>
    </source>
</reference>
<keyword evidence="10 12" id="KW-0233">DNA recombination</keyword>
<dbReference type="NCBIfam" id="NF040815">
    <property type="entry name" value="recomb_XerA_Arch"/>
    <property type="match status" value="1"/>
</dbReference>
<dbReference type="SUPFAM" id="SSF56349">
    <property type="entry name" value="DNA breaking-rejoining enzymes"/>
    <property type="match status" value="1"/>
</dbReference>
<dbReference type="GO" id="GO:0007059">
    <property type="term" value="P:chromosome segregation"/>
    <property type="evidence" value="ECO:0007669"/>
    <property type="project" value="UniProtKB-UniRule"/>
</dbReference>
<evidence type="ECO:0000256" key="7">
    <source>
        <dbReference type="ARBA" id="ARBA00022829"/>
    </source>
</evidence>
<evidence type="ECO:0000313" key="16">
    <source>
        <dbReference type="Proteomes" id="UP000625804"/>
    </source>
</evidence>
<dbReference type="NCBIfam" id="TIGR02224">
    <property type="entry name" value="recomb_XerC"/>
    <property type="match status" value="1"/>
</dbReference>
<dbReference type="InterPro" id="IPR011932">
    <property type="entry name" value="Recomb_XerD"/>
</dbReference>
<gene>
    <name evidence="12 15" type="primary">xerD</name>
    <name evidence="15" type="ORF">HR057_01555</name>
</gene>
<dbReference type="GO" id="GO:0009037">
    <property type="term" value="F:tyrosine-based site-specific recombinase activity"/>
    <property type="evidence" value="ECO:0007669"/>
    <property type="project" value="UniProtKB-UniRule"/>
</dbReference>
<dbReference type="PANTHER" id="PTHR30349">
    <property type="entry name" value="PHAGE INTEGRASE-RELATED"/>
    <property type="match status" value="1"/>
</dbReference>
<evidence type="ECO:0000256" key="3">
    <source>
        <dbReference type="ARBA" id="ARBA00010450"/>
    </source>
</evidence>
<proteinExistence type="inferred from homology"/>
<keyword evidence="7 12" id="KW-0159">Chromosome partition</keyword>
<evidence type="ECO:0000259" key="13">
    <source>
        <dbReference type="PROSITE" id="PS51898"/>
    </source>
</evidence>
<keyword evidence="6 12" id="KW-0132">Cell division</keyword>
<comment type="caution">
    <text evidence="15">The sequence shown here is derived from an EMBL/GenBank/DDBJ whole genome shotgun (WGS) entry which is preliminary data.</text>
</comment>
<dbReference type="InterPro" id="IPR023009">
    <property type="entry name" value="Tyrosine_recombinase_XerC/XerD"/>
</dbReference>
<dbReference type="HAMAP" id="MF_01808">
    <property type="entry name" value="Recomb_XerC_XerD"/>
    <property type="match status" value="1"/>
</dbReference>
<comment type="similarity">
    <text evidence="2">Belongs to the 'phage' integrase family. XerC subfamily.</text>
</comment>
<dbReference type="PANTHER" id="PTHR30349:SF81">
    <property type="entry name" value="TYROSINE RECOMBINASE XERC"/>
    <property type="match status" value="1"/>
</dbReference>
<evidence type="ECO:0000256" key="8">
    <source>
        <dbReference type="ARBA" id="ARBA00022908"/>
    </source>
</evidence>
<organism evidence="15 16">
    <name type="scientific">Calidifontibacillus erzurumensis</name>
    <dbReference type="NCBI Taxonomy" id="2741433"/>
    <lineage>
        <taxon>Bacteria</taxon>
        <taxon>Bacillati</taxon>
        <taxon>Bacillota</taxon>
        <taxon>Bacilli</taxon>
        <taxon>Bacillales</taxon>
        <taxon>Bacillaceae</taxon>
        <taxon>Calidifontibacillus/Schinkia group</taxon>
        <taxon>Calidifontibacillus</taxon>
    </lineage>
</organism>
<feature type="active site" evidence="12">
    <location>
        <position position="243"/>
    </location>
</feature>
<evidence type="ECO:0000256" key="10">
    <source>
        <dbReference type="ARBA" id="ARBA00023172"/>
    </source>
</evidence>
<feature type="domain" description="Tyr recombinase" evidence="13">
    <location>
        <begin position="107"/>
        <end position="291"/>
    </location>
</feature>
<evidence type="ECO:0000256" key="12">
    <source>
        <dbReference type="HAMAP-Rule" id="MF_01807"/>
    </source>
</evidence>
<feature type="active site" evidence="12">
    <location>
        <position position="147"/>
    </location>
</feature>
<comment type="similarity">
    <text evidence="3 12">Belongs to the 'phage' integrase family. XerD subfamily.</text>
</comment>
<dbReference type="PROSITE" id="PS51898">
    <property type="entry name" value="TYR_RECOMBINASE"/>
    <property type="match status" value="1"/>
</dbReference>
<feature type="active site" evidence="12">
    <location>
        <position position="171"/>
    </location>
</feature>
<dbReference type="EMBL" id="JABTTE010000001">
    <property type="protein sequence ID" value="NSL50444.1"/>
    <property type="molecule type" value="Genomic_DNA"/>
</dbReference>
<dbReference type="CDD" id="cd00798">
    <property type="entry name" value="INT_XerDC_C"/>
    <property type="match status" value="1"/>
</dbReference>
<feature type="active site" evidence="12">
    <location>
        <position position="246"/>
    </location>
</feature>
<evidence type="ECO:0000256" key="11">
    <source>
        <dbReference type="ARBA" id="ARBA00023306"/>
    </source>
</evidence>
<accession>A0A8J8GBD7</accession>
<dbReference type="GO" id="GO:0051301">
    <property type="term" value="P:cell division"/>
    <property type="evidence" value="ECO:0007669"/>
    <property type="project" value="UniProtKB-UniRule"/>
</dbReference>
<feature type="active site" evidence="12">
    <location>
        <position position="269"/>
    </location>
</feature>
<dbReference type="InterPro" id="IPR002104">
    <property type="entry name" value="Integrase_catalytic"/>
</dbReference>
<keyword evidence="11 12" id="KW-0131">Cell cycle</keyword>
<evidence type="ECO:0000256" key="1">
    <source>
        <dbReference type="ARBA" id="ARBA00004496"/>
    </source>
</evidence>
<keyword evidence="16" id="KW-1185">Reference proteome</keyword>
<dbReference type="PROSITE" id="PS51900">
    <property type="entry name" value="CB"/>
    <property type="match status" value="1"/>
</dbReference>
<evidence type="ECO:0000256" key="9">
    <source>
        <dbReference type="ARBA" id="ARBA00023125"/>
    </source>
</evidence>
<evidence type="ECO:0000256" key="6">
    <source>
        <dbReference type="ARBA" id="ARBA00022618"/>
    </source>
</evidence>
<feature type="domain" description="Core-binding (CB)" evidence="14">
    <location>
        <begin position="1"/>
        <end position="86"/>
    </location>
</feature>
<dbReference type="Gene3D" id="1.10.150.130">
    <property type="match status" value="1"/>
</dbReference>
<evidence type="ECO:0000259" key="14">
    <source>
        <dbReference type="PROSITE" id="PS51900"/>
    </source>
</evidence>
<name>A0A8J8GBD7_9BACI</name>
<comment type="subunit">
    <text evidence="12">Forms a cyclic heterotetrameric complex composed of two molecules of XerC and two molecules of XerD.</text>
</comment>
<dbReference type="GO" id="GO:0005737">
    <property type="term" value="C:cytoplasm"/>
    <property type="evidence" value="ECO:0007669"/>
    <property type="project" value="UniProtKB-SubCell"/>
</dbReference>
<dbReference type="GO" id="GO:0003677">
    <property type="term" value="F:DNA binding"/>
    <property type="evidence" value="ECO:0007669"/>
    <property type="project" value="UniProtKB-UniRule"/>
</dbReference>
<evidence type="ECO:0000313" key="15">
    <source>
        <dbReference type="EMBL" id="NSL50444.1"/>
    </source>
</evidence>
<evidence type="ECO:0000256" key="2">
    <source>
        <dbReference type="ARBA" id="ARBA00006657"/>
    </source>
</evidence>
<dbReference type="InterPro" id="IPR050090">
    <property type="entry name" value="Tyrosine_recombinase_XerCD"/>
</dbReference>
<dbReference type="NCBIfam" id="TIGR02225">
    <property type="entry name" value="recomb_XerD"/>
    <property type="match status" value="1"/>
</dbReference>
<comment type="subcellular location">
    <subcellularLocation>
        <location evidence="1 12">Cytoplasm</location>
    </subcellularLocation>
</comment>
<protein>
    <recommendedName>
        <fullName evidence="4 12">Tyrosine recombinase XerD</fullName>
    </recommendedName>
</protein>
<dbReference type="InterPro" id="IPR004107">
    <property type="entry name" value="Integrase_SAM-like_N"/>
</dbReference>
<dbReference type="Pfam" id="PF00589">
    <property type="entry name" value="Phage_integrase"/>
    <property type="match status" value="1"/>
</dbReference>
<dbReference type="InterPro" id="IPR011931">
    <property type="entry name" value="Recomb_XerC"/>
</dbReference>
<dbReference type="GO" id="GO:0006313">
    <property type="term" value="P:DNA transposition"/>
    <property type="evidence" value="ECO:0007669"/>
    <property type="project" value="UniProtKB-UniRule"/>
</dbReference>
<evidence type="ECO:0000256" key="5">
    <source>
        <dbReference type="ARBA" id="ARBA00022490"/>
    </source>
</evidence>
<evidence type="ECO:0000256" key="4">
    <source>
        <dbReference type="ARBA" id="ARBA00015810"/>
    </source>
</evidence>
<dbReference type="AlphaFoldDB" id="A0A8J8GBD7"/>
<dbReference type="HAMAP" id="MF_01807">
    <property type="entry name" value="Recomb_XerD"/>
    <property type="match status" value="1"/>
</dbReference>
<dbReference type="Pfam" id="PF02899">
    <property type="entry name" value="Phage_int_SAM_1"/>
    <property type="match status" value="1"/>
</dbReference>
<keyword evidence="5 12" id="KW-0963">Cytoplasm</keyword>
<feature type="active site" description="O-(3'-phospho-DNA)-tyrosine intermediate" evidence="12">
    <location>
        <position position="278"/>
    </location>
</feature>
<dbReference type="InterPro" id="IPR010998">
    <property type="entry name" value="Integrase_recombinase_N"/>
</dbReference>
<dbReference type="InterPro" id="IPR011010">
    <property type="entry name" value="DNA_brk_join_enz"/>
</dbReference>
<comment type="function">
    <text evidence="12">Site-specific tyrosine recombinase, which acts by catalyzing the cutting and rejoining of the recombining DNA molecules. The XerC-XerD complex is essential to convert dimers of the bacterial chromosome into monomers to permit their segregation at cell division. It also contributes to the segregational stability of plasmids.</text>
</comment>
<dbReference type="NCBIfam" id="NF001399">
    <property type="entry name" value="PRK00283.1"/>
    <property type="match status" value="1"/>
</dbReference>
<dbReference type="RefSeq" id="WP_173729627.1">
    <property type="nucleotide sequence ID" value="NZ_JABTTE010000001.1"/>
</dbReference>
<sequence length="297" mass="33727">MDNYLDNFLHYLTVEKKAAANTIDSYRRDLKQYIKYLKCSLSISSLREVTRIHILNYLAFLKQQGKAGTSIARNVSALRAFHQFLLRKQAVDDDPTVSIQLPQLEKKMPTILSQNEVEALLNVPIGDDEFEIRDKAMLELLYATGIRVSELVALDLSDVHLTLGFVRCGGKGKKERIIPLGNMAKNALTNYLENARGRLQKNRETCNALFLNHHGERLSRQGFWKIIKKLAQKANISTELTPHTLRHSFAAHLIENGADLRAVQEMLGHADISSTQIYTKVSKARLADIYKTYHPRA</sequence>
<dbReference type="InterPro" id="IPR013762">
    <property type="entry name" value="Integrase-like_cat_sf"/>
</dbReference>
<keyword evidence="8 12" id="KW-0229">DNA integration</keyword>
<dbReference type="InterPro" id="IPR044068">
    <property type="entry name" value="CB"/>
</dbReference>
<dbReference type="Proteomes" id="UP000625804">
    <property type="component" value="Unassembled WGS sequence"/>
</dbReference>
<keyword evidence="9 12" id="KW-0238">DNA-binding</keyword>